<evidence type="ECO:0000313" key="1">
    <source>
        <dbReference type="EMBL" id="TNC43555.1"/>
    </source>
</evidence>
<comment type="caution">
    <text evidence="1">The sequence shown here is derived from an EMBL/GenBank/DDBJ whole genome shotgun (WGS) entry which is preliminary data.</text>
</comment>
<keyword evidence="2" id="KW-1185">Reference proteome</keyword>
<protein>
    <submittedName>
        <fullName evidence="1">Uncharacterized protein</fullName>
    </submittedName>
</protein>
<reference evidence="1 2" key="1">
    <citation type="submission" date="2019-06" db="EMBL/GenBank/DDBJ databases">
        <title>YIM 131921 draft genome.</title>
        <authorList>
            <person name="Jiang L."/>
        </authorList>
    </citation>
    <scope>NUCLEOTIDE SEQUENCE [LARGE SCALE GENOMIC DNA]</scope>
    <source>
        <strain evidence="1 2">YIM 131921</strain>
    </source>
</reference>
<dbReference type="RefSeq" id="WP_139079093.1">
    <property type="nucleotide sequence ID" value="NZ_VDFU01000065.1"/>
</dbReference>
<dbReference type="EMBL" id="VDFU01000065">
    <property type="protein sequence ID" value="TNC43555.1"/>
    <property type="molecule type" value="Genomic_DNA"/>
</dbReference>
<proteinExistence type="predicted"/>
<gene>
    <name evidence="1" type="ORF">FHG66_20955</name>
</gene>
<name>A0A5C4MIS2_9RHOB</name>
<evidence type="ECO:0000313" key="2">
    <source>
        <dbReference type="Proteomes" id="UP000305887"/>
    </source>
</evidence>
<dbReference type="Proteomes" id="UP000305887">
    <property type="component" value="Unassembled WGS sequence"/>
</dbReference>
<sequence>MPELAGAVTGFANSSEGHDGRFILVDVGGLTVDCAFFRIGKVRTYEKRIGIYASATCQHGVDVTEAWLDQDNSEAAIPPLIGSLICDTLKEGSRKLRQDPLRRIAERTPVFFVGGGGKSELYRAALPWAIKSLKNSVFETELVARDLSPDRRDLDTPLCKGIDHDRLLVACGLSHDIGDILEWVTPDQIQDGARVGRIDVDARMVGKEQV</sequence>
<organism evidence="1 2">
    <name type="scientific">Rubellimicrobium rubrum</name>
    <dbReference type="NCBI Taxonomy" id="2585369"/>
    <lineage>
        <taxon>Bacteria</taxon>
        <taxon>Pseudomonadati</taxon>
        <taxon>Pseudomonadota</taxon>
        <taxon>Alphaproteobacteria</taxon>
        <taxon>Rhodobacterales</taxon>
        <taxon>Roseobacteraceae</taxon>
        <taxon>Rubellimicrobium</taxon>
    </lineage>
</organism>
<dbReference type="OrthoDB" id="7432156at2"/>
<accession>A0A5C4MIS2</accession>
<dbReference type="AlphaFoldDB" id="A0A5C4MIS2"/>